<accession>A0A0C3I7U2</accession>
<dbReference type="AlphaFoldDB" id="A0A0C3I7U2"/>
<reference evidence="1 3" key="1">
    <citation type="submission" date="2014-04" db="EMBL/GenBank/DDBJ databases">
        <authorList>
            <consortium name="DOE Joint Genome Institute"/>
            <person name="Kuo A."/>
            <person name="Kohler A."/>
            <person name="Costa M.D."/>
            <person name="Nagy L.G."/>
            <person name="Floudas D."/>
            <person name="Copeland A."/>
            <person name="Barry K.W."/>
            <person name="Cichocki N."/>
            <person name="Veneault-Fourrey C."/>
            <person name="LaButti K."/>
            <person name="Lindquist E.A."/>
            <person name="Lipzen A."/>
            <person name="Lundell T."/>
            <person name="Morin E."/>
            <person name="Murat C."/>
            <person name="Sun H."/>
            <person name="Tunlid A."/>
            <person name="Henrissat B."/>
            <person name="Grigoriev I.V."/>
            <person name="Hibbett D.S."/>
            <person name="Martin F."/>
            <person name="Nordberg H.P."/>
            <person name="Cantor M.N."/>
            <person name="Hua S.X."/>
        </authorList>
    </citation>
    <scope>NUCLEOTIDE SEQUENCE [LARGE SCALE GENOMIC DNA]</scope>
    <source>
        <strain evidence="1 3">Marx 270</strain>
    </source>
</reference>
<evidence type="ECO:0000313" key="2">
    <source>
        <dbReference type="EMBL" id="KIO06000.1"/>
    </source>
</evidence>
<organism evidence="1 3">
    <name type="scientific">Pisolithus tinctorius Marx 270</name>
    <dbReference type="NCBI Taxonomy" id="870435"/>
    <lineage>
        <taxon>Eukaryota</taxon>
        <taxon>Fungi</taxon>
        <taxon>Dikarya</taxon>
        <taxon>Basidiomycota</taxon>
        <taxon>Agaricomycotina</taxon>
        <taxon>Agaricomycetes</taxon>
        <taxon>Agaricomycetidae</taxon>
        <taxon>Boletales</taxon>
        <taxon>Sclerodermatineae</taxon>
        <taxon>Pisolithaceae</taxon>
        <taxon>Pisolithus</taxon>
    </lineage>
</organism>
<name>A0A0C3I7U2_PISTI</name>
<dbReference type="HOGENOM" id="CLU_2758810_0_0_1"/>
<keyword evidence="3" id="KW-1185">Reference proteome</keyword>
<protein>
    <submittedName>
        <fullName evidence="1">Uncharacterized protein</fullName>
    </submittedName>
</protein>
<reference evidence="1" key="3">
    <citation type="submission" date="2015-02" db="EMBL/GenBank/DDBJ databases">
        <title>Evolutionary Origins and Diversification of the Mycorrhizal Mutualists.</title>
        <authorList>
            <consortium name="DOE Joint Genome Institute"/>
            <consortium name="Mycorrhizal Genomics Consortium"/>
            <person name="Kohler A."/>
            <person name="Kuo A."/>
            <person name="Nagy L.G."/>
            <person name="Floudas D."/>
            <person name="Copeland A."/>
            <person name="Barry K.W."/>
            <person name="Cichocki N."/>
            <person name="Veneault-Fourrey C."/>
            <person name="LaButti K."/>
            <person name="Lindquist E.A."/>
            <person name="Lipzen A."/>
            <person name="Lundell T."/>
            <person name="Morin E."/>
            <person name="Murat C."/>
            <person name="Riley R."/>
            <person name="Ohm R."/>
            <person name="Sun H."/>
            <person name="Tunlid A."/>
            <person name="Henrissat B."/>
            <person name="Grigoriev I.V."/>
            <person name="Hibbett D.S."/>
            <person name="Martin F."/>
        </authorList>
    </citation>
    <scope>NUCLEOTIDE SEQUENCE</scope>
    <source>
        <strain evidence="1 3">Marx 270</strain>
    </source>
</reference>
<proteinExistence type="predicted"/>
<evidence type="ECO:0000313" key="3">
    <source>
        <dbReference type="Proteomes" id="UP000054217"/>
    </source>
</evidence>
<dbReference type="Proteomes" id="UP000054217">
    <property type="component" value="Unassembled WGS sequence"/>
</dbReference>
<dbReference type="EMBL" id="KN831964">
    <property type="protein sequence ID" value="KIO06000.1"/>
    <property type="molecule type" value="Genomic_DNA"/>
</dbReference>
<reference evidence="3" key="2">
    <citation type="submission" date="2015-01" db="EMBL/GenBank/DDBJ databases">
        <title>Evolutionary Origins and Diversification of the Mycorrhizal Mutualists.</title>
        <authorList>
            <consortium name="DOE Joint Genome Institute"/>
            <consortium name="Mycorrhizal Genomics Consortium"/>
            <person name="Kohler A."/>
            <person name="Kuo A."/>
            <person name="Nagy L.G."/>
            <person name="Floudas D."/>
            <person name="Copeland A."/>
            <person name="Barry K.W."/>
            <person name="Cichocki N."/>
            <person name="Veneault-Fourrey C."/>
            <person name="LaButti K."/>
            <person name="Lindquist E.A."/>
            <person name="Lipzen A."/>
            <person name="Lundell T."/>
            <person name="Morin E."/>
            <person name="Murat C."/>
            <person name="Riley R."/>
            <person name="Ohm R."/>
            <person name="Sun H."/>
            <person name="Tunlid A."/>
            <person name="Henrissat B."/>
            <person name="Grigoriev I.V."/>
            <person name="Hibbett D.S."/>
            <person name="Martin F."/>
        </authorList>
    </citation>
    <scope>NUCLEOTIDE SEQUENCE [LARGE SCALE GENOMIC DNA]</scope>
    <source>
        <strain evidence="2 3">Marx 270</strain>
    </source>
</reference>
<evidence type="ECO:0000313" key="1">
    <source>
        <dbReference type="EMBL" id="KIN93222.1"/>
    </source>
</evidence>
<gene>
    <name evidence="1" type="ORF">M404DRAFT_1009118</name>
    <name evidence="2" type="ORF">M404DRAFT_999227</name>
</gene>
<dbReference type="EMBL" id="KN832198">
    <property type="protein sequence ID" value="KIN93222.1"/>
    <property type="molecule type" value="Genomic_DNA"/>
</dbReference>
<sequence>MSIVYCSGQGPLGRLRDLPFKIRMEESEGVTSYERQGVATGSQVRVGDWFLKIFCTITSTWFSSPVQSCS</sequence>